<accession>A0A3D4SZB0</accession>
<evidence type="ECO:0000313" key="3">
    <source>
        <dbReference type="Proteomes" id="UP000261739"/>
    </source>
</evidence>
<dbReference type="STRING" id="863239.GCA_000213935_00815"/>
<reference evidence="2 3" key="1">
    <citation type="journal article" date="2018" name="Nat. Biotechnol.">
        <title>A standardized bacterial taxonomy based on genome phylogeny substantially revises the tree of life.</title>
        <authorList>
            <person name="Parks D.H."/>
            <person name="Chuvochina M."/>
            <person name="Waite D.W."/>
            <person name="Rinke C."/>
            <person name="Skarshewski A."/>
            <person name="Chaumeil P.A."/>
            <person name="Hugenholtz P."/>
        </authorList>
    </citation>
    <scope>NUCLEOTIDE SEQUENCE [LARGE SCALE GENOMIC DNA]</scope>
    <source>
        <strain evidence="2">UBA11247</strain>
    </source>
</reference>
<evidence type="ECO:0000256" key="1">
    <source>
        <dbReference type="SAM" id="MobiDB-lite"/>
    </source>
</evidence>
<sequence length="301" mass="33635">MSFPSFTSLDRAFTVKGLRIRRITADWIYVLTADYENDGTCWSVEYRGRRSERPCPTNRDATQCLAVRFHPDGPAGTGPQGLAADLADMDHPNPTGLDDWTWLPYVPVGEPLTARIVVWAVEESALMRAGALSGDEPEWDQIECGRRIARIWRDGRDSHGHEDRLAGLHACEDAPSREYDLAYDPLRPETEDPYVRTVDEDRERYRELLSGRYVSASGRPAGWSVDDAPVDVMARLDAVARWNRAKGREEGREQGYAEGYELGWEGCATAACEEEAAARADAATAEAENEEAERRVDPDAD</sequence>
<evidence type="ECO:0000313" key="2">
    <source>
        <dbReference type="EMBL" id="HCT14619.1"/>
    </source>
</evidence>
<feature type="region of interest" description="Disordered" evidence="1">
    <location>
        <begin position="275"/>
        <end position="301"/>
    </location>
</feature>
<feature type="compositionally biased region" description="Basic and acidic residues" evidence="1">
    <location>
        <begin position="292"/>
        <end position="301"/>
    </location>
</feature>
<dbReference type="RefSeq" id="WP_010121651.1">
    <property type="nucleotide sequence ID" value="NZ_DAITTW010000002.1"/>
</dbReference>
<protein>
    <submittedName>
        <fullName evidence="2">Uncharacterized protein</fullName>
    </submittedName>
</protein>
<comment type="caution">
    <text evidence="2">The sequence shown here is derived from an EMBL/GenBank/DDBJ whole genome shotgun (WGS) entry which is preliminary data.</text>
</comment>
<gene>
    <name evidence="2" type="ORF">DIW82_07465</name>
</gene>
<dbReference type="AlphaFoldDB" id="A0A3D4SZB0"/>
<organism evidence="2 3">
    <name type="scientific">Corynebacterium nuruki</name>
    <dbReference type="NCBI Taxonomy" id="1032851"/>
    <lineage>
        <taxon>Bacteria</taxon>
        <taxon>Bacillati</taxon>
        <taxon>Actinomycetota</taxon>
        <taxon>Actinomycetes</taxon>
        <taxon>Mycobacteriales</taxon>
        <taxon>Corynebacteriaceae</taxon>
        <taxon>Corynebacterium</taxon>
    </lineage>
</organism>
<name>A0A3D4SZB0_9CORY</name>
<dbReference type="Proteomes" id="UP000261739">
    <property type="component" value="Unassembled WGS sequence"/>
</dbReference>
<proteinExistence type="predicted"/>
<dbReference type="EMBL" id="DQID01000193">
    <property type="protein sequence ID" value="HCT14619.1"/>
    <property type="molecule type" value="Genomic_DNA"/>
</dbReference>